<evidence type="ECO:0000313" key="3">
    <source>
        <dbReference type="EMBL" id="KKL86111.1"/>
    </source>
</evidence>
<sequence length="88" mass="10138">IKGNATGGRGKAFKYIDKGMLATIGRKLAIARIGRFELSGYPAWIAWSFVHILYLICFRNRVFVFINWIYYYFTGARGARIIHTKDES</sequence>
<dbReference type="AlphaFoldDB" id="A0A0F9G6R1"/>
<evidence type="ECO:0000256" key="1">
    <source>
        <dbReference type="SAM" id="Phobius"/>
    </source>
</evidence>
<feature type="transmembrane region" description="Helical" evidence="1">
    <location>
        <begin position="44"/>
        <end position="73"/>
    </location>
</feature>
<evidence type="ECO:0000259" key="2">
    <source>
        <dbReference type="Pfam" id="PF22366"/>
    </source>
</evidence>
<reference evidence="3" key="1">
    <citation type="journal article" date="2015" name="Nature">
        <title>Complex archaea that bridge the gap between prokaryotes and eukaryotes.</title>
        <authorList>
            <person name="Spang A."/>
            <person name="Saw J.H."/>
            <person name="Jorgensen S.L."/>
            <person name="Zaremba-Niedzwiedzka K."/>
            <person name="Martijn J."/>
            <person name="Lind A.E."/>
            <person name="van Eijk R."/>
            <person name="Schleper C."/>
            <person name="Guy L."/>
            <person name="Ettema T.J."/>
        </authorList>
    </citation>
    <scope>NUCLEOTIDE SEQUENCE</scope>
</reference>
<keyword evidence="1" id="KW-0812">Transmembrane</keyword>
<dbReference type="Pfam" id="PF22366">
    <property type="entry name" value="NDH2_C"/>
    <property type="match status" value="1"/>
</dbReference>
<keyword evidence="1" id="KW-1133">Transmembrane helix</keyword>
<accession>A0A0F9G6R1</accession>
<keyword evidence="1" id="KW-0472">Membrane</keyword>
<proteinExistence type="predicted"/>
<name>A0A0F9G6R1_9ZZZZ</name>
<dbReference type="InterPro" id="IPR054585">
    <property type="entry name" value="NDH2-like_C"/>
</dbReference>
<gene>
    <name evidence="3" type="ORF">LCGC14_1948020</name>
</gene>
<protein>
    <recommendedName>
        <fullName evidence="2">External alternative NADH-ubiquinone oxidoreductase-like C-terminal domain-containing protein</fullName>
    </recommendedName>
</protein>
<organism evidence="3">
    <name type="scientific">marine sediment metagenome</name>
    <dbReference type="NCBI Taxonomy" id="412755"/>
    <lineage>
        <taxon>unclassified sequences</taxon>
        <taxon>metagenomes</taxon>
        <taxon>ecological metagenomes</taxon>
    </lineage>
</organism>
<comment type="caution">
    <text evidence="3">The sequence shown here is derived from an EMBL/GenBank/DDBJ whole genome shotgun (WGS) entry which is preliminary data.</text>
</comment>
<dbReference type="Gene3D" id="3.50.50.100">
    <property type="match status" value="1"/>
</dbReference>
<feature type="non-terminal residue" evidence="3">
    <location>
        <position position="1"/>
    </location>
</feature>
<dbReference type="EMBL" id="LAZR01021211">
    <property type="protein sequence ID" value="KKL86111.1"/>
    <property type="molecule type" value="Genomic_DNA"/>
</dbReference>
<feature type="domain" description="External alternative NADH-ubiquinone oxidoreductase-like C-terminal" evidence="2">
    <location>
        <begin position="18"/>
        <end position="75"/>
    </location>
</feature>